<dbReference type="SUPFAM" id="SSF52402">
    <property type="entry name" value="Adenine nucleotide alpha hydrolases-like"/>
    <property type="match status" value="1"/>
</dbReference>
<evidence type="ECO:0000256" key="1">
    <source>
        <dbReference type="ARBA" id="ARBA00022605"/>
    </source>
</evidence>
<evidence type="ECO:0000313" key="4">
    <source>
        <dbReference type="EMBL" id="CDI84893.1"/>
    </source>
</evidence>
<dbReference type="GO" id="GO:0004066">
    <property type="term" value="F:asparagine synthase (glutamine-hydrolyzing) activity"/>
    <property type="evidence" value="ECO:0007669"/>
    <property type="project" value="InterPro"/>
</dbReference>
<dbReference type="InterPro" id="IPR014729">
    <property type="entry name" value="Rossmann-like_a/b/a_fold"/>
</dbReference>
<dbReference type="CDD" id="cd01991">
    <property type="entry name" value="Asn_synthase_B_C"/>
    <property type="match status" value="1"/>
</dbReference>
<dbReference type="GO" id="GO:0006529">
    <property type="term" value="P:asparagine biosynthetic process"/>
    <property type="evidence" value="ECO:0007669"/>
    <property type="project" value="UniProtKB-KW"/>
</dbReference>
<dbReference type="InterPro" id="IPR051857">
    <property type="entry name" value="Asn_synthetase_domain"/>
</dbReference>
<name>U6H097_9EIME</name>
<sequence>MNRGFAVSVWAGGVLPHIEECDRFVVTARHPAFTNSNEESAASDFHVVFLADRIFRSSQRLSPAQSTNDCVGCTSSRQTLVVFGDSGSCAAGSGDAWEDLFASLLHIEGSGASRASSEVEEAFRLWKEKQQQQHQPTGGCSATAGAASHGLAAGLVNELSGTSETDLLKALGPCRGAYAKRVCEVLSRRCRWRRRFARQSCAQTPHCNCMPAAALTSPSSAFSLVFHSESFGLLFFCRDKLGLASLLAAGLSNSNNCADGRCPSFVLATCAEYLRRIDPPSDRERTAREQAIEVPVDGVFLLDLWALTAPVQGGSTDAPVALQSPVAAFVPSEDTGESEHCSVSLIRMPSVYCIPWKQPSIIRTTHLWCRCAICEEAREHFWKLSNCQCCLQTNMHECPLPEETLHPFKKVLGGKMGFASAPPVPTALENSGLVGAQQGGGSSHLSSAEILNNLYRELWGAVSRAIPEALQNITGIPGPSVSGAARGTTFVGLLFSGGVDSTLLAGMVLRVLAAAMAKTRQETSIKRAHHAALPQQVVVVELVSASFSAEAPDRLTALRSFQDLLDLLHSLGEHYEPQRCKADAEVTPPSKSVTVIGNWALELRLVAVDVACTDSADCRSQLLEAIYPKRSHMDFNIAAPLYFSSRGIGYLVSPNFGESDEWQLLLNEASTAAVQRVSPSDPHAEGCDEIHVGGQGRLRISDLGITVHTVCPVHRKPRLLHPKEDAGEEGGRHACAERPPLRGDATTPFKSLSLLPCGVPLATNDDGRPFMAMQLADLYQWCSFDERRWSCVDRVTGTYTVQSTVFLMGSGADEIFGGYGRHRTANLTKGWEALRQEQILDLRRLWFRNLGRDCRALSVFGRWARVPFLDERLLDFVCCSVPFEHIVQPSADVREAAEEAMRHLLMYATTPKRIASKEVFNCVSARGKQTHLLVPAEEPTIPADLCAAVRHNSNVESAAGCSDLCSGNKWLIRICAAFCGLSFSAAAKKRAMQFGSRSAKVSNSEHFPSNRKARGDATLESCDEIPYS</sequence>
<reference evidence="4" key="1">
    <citation type="submission" date="2013-10" db="EMBL/GenBank/DDBJ databases">
        <title>Genomic analysis of the causative agents of coccidiosis in chickens.</title>
        <authorList>
            <person name="Reid A.J."/>
            <person name="Blake D."/>
            <person name="Billington K."/>
            <person name="Browne H."/>
            <person name="Dunn M."/>
            <person name="Hung S."/>
            <person name="Kawahara F."/>
            <person name="Miranda-Saavedra D."/>
            <person name="Mourier T."/>
            <person name="Nagra H."/>
            <person name="Otto T.D."/>
            <person name="Rawlings N."/>
            <person name="Sanchez A."/>
            <person name="Sanders M."/>
            <person name="Subramaniam C."/>
            <person name="Tay Y."/>
            <person name="Dear P."/>
            <person name="Doerig C."/>
            <person name="Gruber A."/>
            <person name="Parkinson J."/>
            <person name="Shirley M."/>
            <person name="Wan K.L."/>
            <person name="Berriman M."/>
            <person name="Tomley F."/>
            <person name="Pain A."/>
        </authorList>
    </citation>
    <scope>NUCLEOTIDE SEQUENCE [LARGE SCALE GENOMIC DNA]</scope>
    <source>
        <strain evidence="4">Houghton</strain>
    </source>
</reference>
<dbReference type="Gene3D" id="3.40.50.620">
    <property type="entry name" value="HUPs"/>
    <property type="match status" value="1"/>
</dbReference>
<reference evidence="4" key="2">
    <citation type="submission" date="2013-10" db="EMBL/GenBank/DDBJ databases">
        <authorList>
            <person name="Aslett M."/>
        </authorList>
    </citation>
    <scope>NUCLEOTIDE SEQUENCE [LARGE SCALE GENOMIC DNA]</scope>
    <source>
        <strain evidence="4">Houghton</strain>
    </source>
</reference>
<gene>
    <name evidence="4" type="ORF">EPH_0068900</name>
</gene>
<proteinExistence type="predicted"/>
<dbReference type="OrthoDB" id="10252281at2759"/>
<keyword evidence="5" id="KW-1185">Reference proteome</keyword>
<organism evidence="4 5">
    <name type="scientific">Eimeria praecox</name>
    <dbReference type="NCBI Taxonomy" id="51316"/>
    <lineage>
        <taxon>Eukaryota</taxon>
        <taxon>Sar</taxon>
        <taxon>Alveolata</taxon>
        <taxon>Apicomplexa</taxon>
        <taxon>Conoidasida</taxon>
        <taxon>Coccidia</taxon>
        <taxon>Eucoccidiorida</taxon>
        <taxon>Eimeriorina</taxon>
        <taxon>Eimeriidae</taxon>
        <taxon>Eimeria</taxon>
    </lineage>
</organism>
<dbReference type="InterPro" id="IPR001962">
    <property type="entry name" value="Asn_synthase"/>
</dbReference>
<keyword evidence="3" id="KW-0315">Glutamine amidotransferase</keyword>
<dbReference type="VEuPathDB" id="ToxoDB:EPH_0068900"/>
<dbReference type="EMBL" id="HG693149">
    <property type="protein sequence ID" value="CDI84893.1"/>
    <property type="molecule type" value="Genomic_DNA"/>
</dbReference>
<keyword evidence="2" id="KW-0061">Asparagine biosynthesis</keyword>
<evidence type="ECO:0000256" key="3">
    <source>
        <dbReference type="ARBA" id="ARBA00022962"/>
    </source>
</evidence>
<dbReference type="Proteomes" id="UP000018201">
    <property type="component" value="Unassembled WGS sequence"/>
</dbReference>
<evidence type="ECO:0000313" key="5">
    <source>
        <dbReference type="Proteomes" id="UP000018201"/>
    </source>
</evidence>
<keyword evidence="1" id="KW-0028">Amino-acid biosynthesis</keyword>
<protein>
    <submittedName>
        <fullName evidence="4">Asparagine synthase, related</fullName>
    </submittedName>
</protein>
<accession>U6H097</accession>
<dbReference type="PANTHER" id="PTHR45937:SF1">
    <property type="entry name" value="ASPARAGINE SYNTHETASE DOMAIN-CONTAINING PROTEIN 1"/>
    <property type="match status" value="1"/>
</dbReference>
<dbReference type="AlphaFoldDB" id="U6H097"/>
<evidence type="ECO:0000256" key="2">
    <source>
        <dbReference type="ARBA" id="ARBA00022888"/>
    </source>
</evidence>
<dbReference type="PANTHER" id="PTHR45937">
    <property type="entry name" value="ASPARAGINE SYNTHETASE DOMAIN-CONTAINING PROTEIN 1"/>
    <property type="match status" value="1"/>
</dbReference>